<gene>
    <name evidence="2" type="ORF">FYC51_17125</name>
</gene>
<evidence type="ECO:0000313" key="2">
    <source>
        <dbReference type="EMBL" id="TYL50868.1"/>
    </source>
</evidence>
<dbReference type="PANTHER" id="PTHR36151">
    <property type="entry name" value="BLR2777 PROTEIN"/>
    <property type="match status" value="1"/>
</dbReference>
<dbReference type="RefSeq" id="WP_148734964.1">
    <property type="nucleotide sequence ID" value="NZ_VSSB01000002.1"/>
</dbReference>
<reference evidence="2 3" key="1">
    <citation type="submission" date="2019-08" db="EMBL/GenBank/DDBJ databases">
        <authorList>
            <person name="Hu J."/>
        </authorList>
    </citation>
    <scope>NUCLEOTIDE SEQUENCE [LARGE SCALE GENOMIC DNA]</scope>
    <source>
        <strain evidence="2 3">NEAU-184</strain>
    </source>
</reference>
<keyword evidence="3" id="KW-1185">Reference proteome</keyword>
<dbReference type="EMBL" id="VSSB01000002">
    <property type="protein sequence ID" value="TYL50868.1"/>
    <property type="molecule type" value="Genomic_DNA"/>
</dbReference>
<evidence type="ECO:0000259" key="1">
    <source>
        <dbReference type="Pfam" id="PF09995"/>
    </source>
</evidence>
<dbReference type="Proteomes" id="UP000325243">
    <property type="component" value="Unassembled WGS sequence"/>
</dbReference>
<organism evidence="2 3">
    <name type="scientific">Agromyces mariniharenae</name>
    <dbReference type="NCBI Taxonomy" id="2604423"/>
    <lineage>
        <taxon>Bacteria</taxon>
        <taxon>Bacillati</taxon>
        <taxon>Actinomycetota</taxon>
        <taxon>Actinomycetes</taxon>
        <taxon>Micrococcales</taxon>
        <taxon>Microbacteriaceae</taxon>
        <taxon>Agromyces</taxon>
    </lineage>
</organism>
<dbReference type="GO" id="GO:0016491">
    <property type="term" value="F:oxidoreductase activity"/>
    <property type="evidence" value="ECO:0007669"/>
    <property type="project" value="InterPro"/>
</dbReference>
<dbReference type="PANTHER" id="PTHR36151:SF3">
    <property type="entry name" value="ER-BOUND OXYGENASE MPAB_MPAB'_RUBBER OXYGENASE CATALYTIC DOMAIN-CONTAINING PROTEIN"/>
    <property type="match status" value="1"/>
</dbReference>
<comment type="caution">
    <text evidence="2">The sequence shown here is derived from an EMBL/GenBank/DDBJ whole genome shotgun (WGS) entry which is preliminary data.</text>
</comment>
<protein>
    <submittedName>
        <fullName evidence="2">DUF2236 domain-containing protein</fullName>
    </submittedName>
</protein>
<evidence type="ECO:0000313" key="3">
    <source>
        <dbReference type="Proteomes" id="UP000325243"/>
    </source>
</evidence>
<proteinExistence type="predicted"/>
<dbReference type="InterPro" id="IPR018713">
    <property type="entry name" value="MPAB/Lcp_cat_dom"/>
</dbReference>
<accession>A0A5S4UXK8</accession>
<dbReference type="Pfam" id="PF09995">
    <property type="entry name" value="MPAB_Lcp_cat"/>
    <property type="match status" value="1"/>
</dbReference>
<sequence length="275" mass="30353">MRDQDELEVFRRHGAEGVLLLGGGAALLLQLADPRIAHGVVRHSDFRTRPLDRLFGTLDYIYAIGFGDEETMRAAVRAVNAAHVPVRAAAGDGRPAYSAFDADAQRWVASTLAAVALELRERLWGPVDEATGDAIVRGYAAVGHRLQATREGWPETRAEFDAWWADRAERLAVGDEARAVARALLSRQAGFPVGATPLLAPVRLLTAALLPAPVREAYGFRWTPRAERVANGWIRGIGAVWPLLPRAVRHAPMRASLRRTRRRSRYAGLEHRGRR</sequence>
<name>A0A5S4UXK8_9MICO</name>
<dbReference type="AlphaFoldDB" id="A0A5S4UXK8"/>
<feature type="domain" description="ER-bound oxygenase mpaB/mpaB'/Rubber oxygenase catalytic" evidence="1">
    <location>
        <begin position="11"/>
        <end position="237"/>
    </location>
</feature>